<comment type="caution">
    <text evidence="1">The sequence shown here is derived from an EMBL/GenBank/DDBJ whole genome shotgun (WGS) entry which is preliminary data.</text>
</comment>
<dbReference type="EMBL" id="CAJEWE010000003">
    <property type="protein sequence ID" value="CAD2070486.1"/>
    <property type="molecule type" value="Genomic_DNA"/>
</dbReference>
<keyword evidence="2" id="KW-1185">Reference proteome</keyword>
<name>A0A6V7QZS3_9BACL</name>
<organism evidence="1 2">
    <name type="scientific">Phocicoccus schoeneichii</name>
    <dbReference type="NCBI Taxonomy" id="1812261"/>
    <lineage>
        <taxon>Bacteria</taxon>
        <taxon>Bacillati</taxon>
        <taxon>Bacillota</taxon>
        <taxon>Bacilli</taxon>
        <taxon>Bacillales</taxon>
        <taxon>Salinicoccaceae</taxon>
        <taxon>Phocicoccus</taxon>
    </lineage>
</organism>
<reference evidence="1 2" key="1">
    <citation type="submission" date="2020-07" db="EMBL/GenBank/DDBJ databases">
        <authorList>
            <person name="Criscuolo A."/>
        </authorList>
    </citation>
    <scope>NUCLEOTIDE SEQUENCE [LARGE SCALE GENOMIC DNA]</scope>
    <source>
        <strain evidence="2">CIP 111030</strain>
    </source>
</reference>
<proteinExistence type="predicted"/>
<gene>
    <name evidence="1" type="ORF">JEOSCH030_00007</name>
</gene>
<evidence type="ECO:0000313" key="1">
    <source>
        <dbReference type="EMBL" id="CAD2070486.1"/>
    </source>
</evidence>
<protein>
    <submittedName>
        <fullName evidence="1">Uncharacterized protein</fullName>
    </submittedName>
</protein>
<dbReference type="AlphaFoldDB" id="A0A6V7QZS3"/>
<sequence>MDIIKLKMKNDNENRNANNITFLQGSRLSSLFKKLTKIETPKLVAANKTYPKMISIISPSSIYFSLYLSY</sequence>
<accession>A0A6V7QZS3</accession>
<evidence type="ECO:0000313" key="2">
    <source>
        <dbReference type="Proteomes" id="UP000521032"/>
    </source>
</evidence>
<dbReference type="Proteomes" id="UP000521032">
    <property type="component" value="Unassembled WGS sequence"/>
</dbReference>